<evidence type="ECO:0008006" key="4">
    <source>
        <dbReference type="Google" id="ProtNLM"/>
    </source>
</evidence>
<dbReference type="EMBL" id="JAVRBK010000003">
    <property type="protein sequence ID" value="KAK5645855.1"/>
    <property type="molecule type" value="Genomic_DNA"/>
</dbReference>
<dbReference type="InterPro" id="IPR003673">
    <property type="entry name" value="CoA-Trfase_fam_III"/>
</dbReference>
<dbReference type="Gene3D" id="3.30.1540.10">
    <property type="entry name" value="formyl-coa transferase, domain 3"/>
    <property type="match status" value="1"/>
</dbReference>
<dbReference type="InterPro" id="IPR023606">
    <property type="entry name" value="CoA-Trfase_III_dom_1_sf"/>
</dbReference>
<dbReference type="InterPro" id="IPR050509">
    <property type="entry name" value="CoA-transferase_III"/>
</dbReference>
<keyword evidence="3" id="KW-1185">Reference proteome</keyword>
<accession>A0AAN7VCM7</accession>
<dbReference type="GO" id="GO:0008111">
    <property type="term" value="F:alpha-methylacyl-CoA racemase activity"/>
    <property type="evidence" value="ECO:0007669"/>
    <property type="project" value="TreeGrafter"/>
</dbReference>
<gene>
    <name evidence="2" type="ORF">RI129_004319</name>
</gene>
<comment type="caution">
    <text evidence="2">The sequence shown here is derived from an EMBL/GenBank/DDBJ whole genome shotgun (WGS) entry which is preliminary data.</text>
</comment>
<dbReference type="GO" id="GO:0005739">
    <property type="term" value="C:mitochondrion"/>
    <property type="evidence" value="ECO:0007669"/>
    <property type="project" value="TreeGrafter"/>
</dbReference>
<reference evidence="2 3" key="1">
    <citation type="journal article" date="2024" name="Insects">
        <title>An Improved Chromosome-Level Genome Assembly of the Firefly Pyrocoelia pectoralis.</title>
        <authorList>
            <person name="Fu X."/>
            <person name="Meyer-Rochow V.B."/>
            <person name="Ballantyne L."/>
            <person name="Zhu X."/>
        </authorList>
    </citation>
    <scope>NUCLEOTIDE SEQUENCE [LARGE SCALE GENOMIC DNA]</scope>
    <source>
        <strain evidence="2">XCY_ONT2</strain>
    </source>
</reference>
<evidence type="ECO:0000313" key="3">
    <source>
        <dbReference type="Proteomes" id="UP001329430"/>
    </source>
</evidence>
<dbReference type="Proteomes" id="UP001329430">
    <property type="component" value="Chromosome 3"/>
</dbReference>
<dbReference type="AlphaFoldDB" id="A0AAN7VCM7"/>
<dbReference type="GO" id="GO:0008206">
    <property type="term" value="P:bile acid metabolic process"/>
    <property type="evidence" value="ECO:0007669"/>
    <property type="project" value="TreeGrafter"/>
</dbReference>
<comment type="similarity">
    <text evidence="1">Belongs to the CoA-transferase III family.</text>
</comment>
<evidence type="ECO:0000313" key="2">
    <source>
        <dbReference type="EMBL" id="KAK5645855.1"/>
    </source>
</evidence>
<dbReference type="Gene3D" id="3.40.50.10540">
    <property type="entry name" value="Crotonobetainyl-coa:carnitine coa-transferase, domain 1"/>
    <property type="match status" value="1"/>
</dbReference>
<dbReference type="InterPro" id="IPR044855">
    <property type="entry name" value="CoA-Trfase_III_dom3_sf"/>
</dbReference>
<sequence>MALKGIKVIEFGGLAPGPFCGMVLADFGAAVTRIDRIGSNVEMDCVGNGKTSLALNLKTKEGVNIIKKLSKKSDVLIEPFRPGVMEGLGLGPNELLKENPRLIYARLTGYGDKGVYSPRAGHDINYLALSGLLSLFGRAAEKPIAPLNLAADFGGGGLMCAFGILLALLQRHSSNVGQVIDCNMVEGSSYLGSWLYRSQHLPIWGEPRGHNVLDTGRHFYETYETKDGKFMAVGALEPQFYAQLLKGLGLNPDEISQFDNYEESKKVFTKRFLEKTQDEWCKIFDKRDACVTPVLSLEEAPLHPHNAERNAFVVSHENGQLVPGPAPRLSATPGMSQAVTPAPKRGQHTVSVLQDLGYTASDIAKLENMNVIETYREMQASKL</sequence>
<name>A0AAN7VCM7_9COLE</name>
<proteinExistence type="inferred from homology"/>
<organism evidence="2 3">
    <name type="scientific">Pyrocoelia pectoralis</name>
    <dbReference type="NCBI Taxonomy" id="417401"/>
    <lineage>
        <taxon>Eukaryota</taxon>
        <taxon>Metazoa</taxon>
        <taxon>Ecdysozoa</taxon>
        <taxon>Arthropoda</taxon>
        <taxon>Hexapoda</taxon>
        <taxon>Insecta</taxon>
        <taxon>Pterygota</taxon>
        <taxon>Neoptera</taxon>
        <taxon>Endopterygota</taxon>
        <taxon>Coleoptera</taxon>
        <taxon>Polyphaga</taxon>
        <taxon>Elateriformia</taxon>
        <taxon>Elateroidea</taxon>
        <taxon>Lampyridae</taxon>
        <taxon>Lampyrinae</taxon>
        <taxon>Pyrocoelia</taxon>
    </lineage>
</organism>
<dbReference type="PANTHER" id="PTHR48228">
    <property type="entry name" value="SUCCINYL-COA--D-CITRAMALATE COA-TRANSFERASE"/>
    <property type="match status" value="1"/>
</dbReference>
<dbReference type="Pfam" id="PF02515">
    <property type="entry name" value="CoA_transf_3"/>
    <property type="match status" value="1"/>
</dbReference>
<protein>
    <recommendedName>
        <fullName evidence="4">Alpha-methylacyl-CoA racemase</fullName>
    </recommendedName>
</protein>
<evidence type="ECO:0000256" key="1">
    <source>
        <dbReference type="ARBA" id="ARBA00008383"/>
    </source>
</evidence>
<dbReference type="SUPFAM" id="SSF89796">
    <property type="entry name" value="CoA-transferase family III (CaiB/BaiF)"/>
    <property type="match status" value="1"/>
</dbReference>
<dbReference type="PANTHER" id="PTHR48228:SF5">
    <property type="entry name" value="ALPHA-METHYLACYL-COA RACEMASE"/>
    <property type="match status" value="1"/>
</dbReference>